<dbReference type="InterPro" id="IPR016161">
    <property type="entry name" value="Ald_DH/histidinol_DH"/>
</dbReference>
<evidence type="ECO:0000256" key="5">
    <source>
        <dbReference type="PIRSR" id="PIRSR036492-1"/>
    </source>
</evidence>
<keyword evidence="2 4" id="KW-0560">Oxidoreductase</keyword>
<dbReference type="InterPro" id="IPR016160">
    <property type="entry name" value="Ald_DH_CS_CYS"/>
</dbReference>
<proteinExistence type="inferred from homology"/>
<dbReference type="InterPro" id="IPR029510">
    <property type="entry name" value="Ald_DH_CS_GLU"/>
</dbReference>
<dbReference type="Gene3D" id="3.40.605.10">
    <property type="entry name" value="Aldehyde Dehydrogenase, Chain A, domain 1"/>
    <property type="match status" value="1"/>
</dbReference>
<reference evidence="9 10" key="1">
    <citation type="submission" date="2018-03" db="EMBL/GenBank/DDBJ databases">
        <title>Genome sequence of Clostridium vincentii DSM 10228.</title>
        <authorList>
            <person name="Poehlein A."/>
            <person name="Daniel R."/>
        </authorList>
    </citation>
    <scope>NUCLEOTIDE SEQUENCE [LARGE SCALE GENOMIC DNA]</scope>
    <source>
        <strain evidence="9 10">DSM 10228</strain>
    </source>
</reference>
<dbReference type="PROSITE" id="PS00070">
    <property type="entry name" value="ALDEHYDE_DEHYDR_CYS"/>
    <property type="match status" value="1"/>
</dbReference>
<dbReference type="FunFam" id="3.40.309.10:FF:000003">
    <property type="entry name" value="Aldehyde dehydrogenase"/>
    <property type="match status" value="1"/>
</dbReference>
<dbReference type="GO" id="GO:0006081">
    <property type="term" value="P:aldehyde metabolic process"/>
    <property type="evidence" value="ECO:0007669"/>
    <property type="project" value="InterPro"/>
</dbReference>
<name>A0A2T0BFM1_9CLOT</name>
<evidence type="ECO:0000313" key="9">
    <source>
        <dbReference type="EMBL" id="PRR82706.1"/>
    </source>
</evidence>
<dbReference type="SUPFAM" id="SSF53720">
    <property type="entry name" value="ALDH-like"/>
    <property type="match status" value="1"/>
</dbReference>
<dbReference type="PROSITE" id="PS00687">
    <property type="entry name" value="ALDEHYDE_DEHYDR_GLU"/>
    <property type="match status" value="1"/>
</dbReference>
<sequence length="457" mass="52335">MSIEKIVENQRLFYRSNKTLDVDFRIKQLEKLKRVVKENEDIILKALKKDLYKSDFEGYITEIGILYEEINLAMKKLKKWAKRERVKTSIMYFPAKSYIYKEPYGVVLIIGPFNYPFQLVVSPLIGAIAGGNCAVIKPSEHTVATSKALEKIINDNFDEKYIKVVDPLGGREVVTELLESNFDKIFFTGSVRVGKIVMEKAAKRLIPITLELGGKSPCIVDKDVNIKMSAKRIVWGKYLNAGQTCVAPDYLCVHKDIKDELLREMVKEIKLQFGEDNRKSLDYPRIIRVEEVDRLSRYIDEGDIYYGGEIVREEKYISPTILINIKEGSKILEEEIFGPILPVYEFNNLQDVLDKVNEGHKPLALYYFSERKDQIEKVLKESSSGGVTINDTILHVSSGFLPFGGVGNSGMGSYHGKYSFECFSHSKAVLKRGTFTEFSFRFAPYKDKIKLVRKVFK</sequence>
<evidence type="ECO:0000256" key="2">
    <source>
        <dbReference type="ARBA" id="ARBA00023002"/>
    </source>
</evidence>
<evidence type="ECO:0000313" key="10">
    <source>
        <dbReference type="Proteomes" id="UP000239471"/>
    </source>
</evidence>
<evidence type="ECO:0000259" key="8">
    <source>
        <dbReference type="Pfam" id="PF00171"/>
    </source>
</evidence>
<feature type="domain" description="Aldehyde dehydrogenase" evidence="8">
    <location>
        <begin position="3"/>
        <end position="429"/>
    </location>
</feature>
<evidence type="ECO:0000256" key="7">
    <source>
        <dbReference type="RuleBase" id="RU003345"/>
    </source>
</evidence>
<comment type="caution">
    <text evidence="9">The sequence shown here is derived from an EMBL/GenBank/DDBJ whole genome shotgun (WGS) entry which is preliminary data.</text>
</comment>
<dbReference type="Proteomes" id="UP000239471">
    <property type="component" value="Unassembled WGS sequence"/>
</dbReference>
<feature type="active site" evidence="5 6">
    <location>
        <position position="211"/>
    </location>
</feature>
<evidence type="ECO:0000256" key="3">
    <source>
        <dbReference type="ARBA" id="ARBA00023027"/>
    </source>
</evidence>
<evidence type="ECO:0000256" key="6">
    <source>
        <dbReference type="PROSITE-ProRule" id="PRU10007"/>
    </source>
</evidence>
<dbReference type="InterPro" id="IPR016162">
    <property type="entry name" value="Ald_DH_N"/>
</dbReference>
<accession>A0A2T0BFM1</accession>
<dbReference type="CDD" id="cd07136">
    <property type="entry name" value="ALDH_YwdH-P39616"/>
    <property type="match status" value="1"/>
</dbReference>
<dbReference type="AlphaFoldDB" id="A0A2T0BFM1"/>
<dbReference type="Gene3D" id="3.40.309.10">
    <property type="entry name" value="Aldehyde Dehydrogenase, Chain A, domain 2"/>
    <property type="match status" value="1"/>
</dbReference>
<protein>
    <recommendedName>
        <fullName evidence="4">Aldehyde dehydrogenase</fullName>
    </recommendedName>
</protein>
<evidence type="ECO:0000256" key="4">
    <source>
        <dbReference type="PIRNR" id="PIRNR036492"/>
    </source>
</evidence>
<dbReference type="InterPro" id="IPR016163">
    <property type="entry name" value="Ald_DH_C"/>
</dbReference>
<feature type="active site" evidence="5">
    <location>
        <position position="245"/>
    </location>
</feature>
<evidence type="ECO:0000256" key="1">
    <source>
        <dbReference type="ARBA" id="ARBA00009986"/>
    </source>
</evidence>
<dbReference type="PIRSF" id="PIRSF036492">
    <property type="entry name" value="ALDH"/>
    <property type="match status" value="1"/>
</dbReference>
<comment type="similarity">
    <text evidence="1 4 7">Belongs to the aldehyde dehydrogenase family.</text>
</comment>
<dbReference type="InterPro" id="IPR015590">
    <property type="entry name" value="Aldehyde_DH_dom"/>
</dbReference>
<dbReference type="PANTHER" id="PTHR43570:SF16">
    <property type="entry name" value="ALDEHYDE DEHYDROGENASE TYPE III, ISOFORM Q"/>
    <property type="match status" value="1"/>
</dbReference>
<dbReference type="EMBL" id="PVXQ01000013">
    <property type="protein sequence ID" value="PRR82706.1"/>
    <property type="molecule type" value="Genomic_DNA"/>
</dbReference>
<dbReference type="PANTHER" id="PTHR43570">
    <property type="entry name" value="ALDEHYDE DEHYDROGENASE"/>
    <property type="match status" value="1"/>
</dbReference>
<keyword evidence="3" id="KW-0520">NAD</keyword>
<gene>
    <name evidence="9" type="primary">alkH</name>
    <name evidence="9" type="ORF">CLVI_15160</name>
</gene>
<dbReference type="InterPro" id="IPR012394">
    <property type="entry name" value="Aldehyde_DH_NAD(P)"/>
</dbReference>
<organism evidence="9 10">
    <name type="scientific">Clostridium vincentii</name>
    <dbReference type="NCBI Taxonomy" id="52704"/>
    <lineage>
        <taxon>Bacteria</taxon>
        <taxon>Bacillati</taxon>
        <taxon>Bacillota</taxon>
        <taxon>Clostridia</taxon>
        <taxon>Eubacteriales</taxon>
        <taxon>Clostridiaceae</taxon>
        <taxon>Clostridium</taxon>
    </lineage>
</organism>
<dbReference type="Pfam" id="PF00171">
    <property type="entry name" value="Aldedh"/>
    <property type="match status" value="1"/>
</dbReference>
<dbReference type="FunFam" id="3.40.605.10:FF:000004">
    <property type="entry name" value="Aldehyde dehydrogenase"/>
    <property type="match status" value="1"/>
</dbReference>
<dbReference type="GO" id="GO:0005737">
    <property type="term" value="C:cytoplasm"/>
    <property type="evidence" value="ECO:0007669"/>
    <property type="project" value="TreeGrafter"/>
</dbReference>
<keyword evidence="10" id="KW-1185">Reference proteome</keyword>
<dbReference type="GO" id="GO:0004029">
    <property type="term" value="F:aldehyde dehydrogenase (NAD+) activity"/>
    <property type="evidence" value="ECO:0007669"/>
    <property type="project" value="TreeGrafter"/>
</dbReference>